<dbReference type="Gene3D" id="3.40.190.10">
    <property type="entry name" value="Periplasmic binding protein-like II"/>
    <property type="match status" value="2"/>
</dbReference>
<evidence type="ECO:0000256" key="1">
    <source>
        <dbReference type="ARBA" id="ARBA00009437"/>
    </source>
</evidence>
<reference evidence="7" key="1">
    <citation type="journal article" date="2019" name="Int. J. Syst. Evol. Microbiol.">
        <title>The Global Catalogue of Microorganisms (GCM) 10K type strain sequencing project: providing services to taxonomists for standard genome sequencing and annotation.</title>
        <authorList>
            <consortium name="The Broad Institute Genomics Platform"/>
            <consortium name="The Broad Institute Genome Sequencing Center for Infectious Disease"/>
            <person name="Wu L."/>
            <person name="Ma J."/>
        </authorList>
    </citation>
    <scope>NUCLEOTIDE SEQUENCE [LARGE SCALE GENOMIC DNA]</scope>
    <source>
        <strain evidence="7">NBRC 102030</strain>
    </source>
</reference>
<proteinExistence type="inferred from homology"/>
<dbReference type="SUPFAM" id="SSF46785">
    <property type="entry name" value="Winged helix' DNA-binding domain"/>
    <property type="match status" value="1"/>
</dbReference>
<dbReference type="Gene3D" id="1.10.10.10">
    <property type="entry name" value="Winged helix-like DNA-binding domain superfamily/Winged helix DNA-binding domain"/>
    <property type="match status" value="1"/>
</dbReference>
<dbReference type="InterPro" id="IPR036388">
    <property type="entry name" value="WH-like_DNA-bd_sf"/>
</dbReference>
<dbReference type="Proteomes" id="UP001157046">
    <property type="component" value="Unassembled WGS sequence"/>
</dbReference>
<dbReference type="PANTHER" id="PTHR30118">
    <property type="entry name" value="HTH-TYPE TRANSCRIPTIONAL REGULATOR LEUO-RELATED"/>
    <property type="match status" value="1"/>
</dbReference>
<evidence type="ECO:0000259" key="5">
    <source>
        <dbReference type="PROSITE" id="PS50931"/>
    </source>
</evidence>
<organism evidence="6 7">
    <name type="scientific">Shewanella glacialipiscicola</name>
    <dbReference type="NCBI Taxonomy" id="614069"/>
    <lineage>
        <taxon>Bacteria</taxon>
        <taxon>Pseudomonadati</taxon>
        <taxon>Pseudomonadota</taxon>
        <taxon>Gammaproteobacteria</taxon>
        <taxon>Alteromonadales</taxon>
        <taxon>Shewanellaceae</taxon>
        <taxon>Shewanella</taxon>
    </lineage>
</organism>
<dbReference type="PANTHER" id="PTHR30118:SF11">
    <property type="entry name" value="HTH-TYPE TRANSCRIPTIONAL REGULATOR YIDZ"/>
    <property type="match status" value="1"/>
</dbReference>
<dbReference type="SUPFAM" id="SSF53850">
    <property type="entry name" value="Periplasmic binding protein-like II"/>
    <property type="match status" value="1"/>
</dbReference>
<sequence length="319" mass="36940">MLQRISKLDYFSLRVLIELIEQQSVTTVALKLNVTQPKISRTLTMLRDSFGDELLTREQNLMRPTKLAESLYEPMKSLVESYRLLSDVVNYQLCQKKEINVAVQSHMGQFMLDCLQETAKELSLDLTFNIYPWTEQVQRLLSLSQMDYSLTANPPDSDKIHKYLVGHIKKFFLVAHREHPVFAEPLSVKNAFSSPLALLNYCIIEKKQHRIETLAEKFNIPINVRLKTMDLNQLFDHLENSDSVSYLASMLIKQPIASRKTLKAFDVTDIFSKNSLKLKTQEKRRPTFSLYLQAAETSPVLFTKNLEALLRKKMTSLNY</sequence>
<dbReference type="InterPro" id="IPR036390">
    <property type="entry name" value="WH_DNA-bd_sf"/>
</dbReference>
<protein>
    <recommendedName>
        <fullName evidence="5">HTH lysR-type domain-containing protein</fullName>
    </recommendedName>
</protein>
<evidence type="ECO:0000313" key="7">
    <source>
        <dbReference type="Proteomes" id="UP001157046"/>
    </source>
</evidence>
<name>A0ABQ6J3A0_9GAMM</name>
<comment type="caution">
    <text evidence="6">The sequence shown here is derived from an EMBL/GenBank/DDBJ whole genome shotgun (WGS) entry which is preliminary data.</text>
</comment>
<keyword evidence="7" id="KW-1185">Reference proteome</keyword>
<keyword evidence="4" id="KW-0804">Transcription</keyword>
<dbReference type="InterPro" id="IPR000847">
    <property type="entry name" value="LysR_HTH_N"/>
</dbReference>
<dbReference type="PROSITE" id="PS50931">
    <property type="entry name" value="HTH_LYSR"/>
    <property type="match status" value="1"/>
</dbReference>
<evidence type="ECO:0000256" key="4">
    <source>
        <dbReference type="ARBA" id="ARBA00023163"/>
    </source>
</evidence>
<comment type="similarity">
    <text evidence="1">Belongs to the LysR transcriptional regulatory family.</text>
</comment>
<dbReference type="InterPro" id="IPR050389">
    <property type="entry name" value="LysR-type_TF"/>
</dbReference>
<dbReference type="Pfam" id="PF00126">
    <property type="entry name" value="HTH_1"/>
    <property type="match status" value="1"/>
</dbReference>
<evidence type="ECO:0000313" key="6">
    <source>
        <dbReference type="EMBL" id="GMA82199.1"/>
    </source>
</evidence>
<feature type="domain" description="HTH lysR-type" evidence="5">
    <location>
        <begin position="8"/>
        <end position="65"/>
    </location>
</feature>
<dbReference type="PRINTS" id="PR00039">
    <property type="entry name" value="HTHLYSR"/>
</dbReference>
<evidence type="ECO:0000256" key="3">
    <source>
        <dbReference type="ARBA" id="ARBA00023125"/>
    </source>
</evidence>
<keyword evidence="2" id="KW-0805">Transcription regulation</keyword>
<keyword evidence="3" id="KW-0238">DNA-binding</keyword>
<accession>A0ABQ6J3A0</accession>
<dbReference type="EMBL" id="BSUY01000001">
    <property type="protein sequence ID" value="GMA82199.1"/>
    <property type="molecule type" value="Genomic_DNA"/>
</dbReference>
<gene>
    <name evidence="6" type="ORF">GCM10025855_17320</name>
</gene>
<dbReference type="RefSeq" id="WP_220774991.1">
    <property type="nucleotide sequence ID" value="NZ_BPFC01000219.1"/>
</dbReference>
<evidence type="ECO:0000256" key="2">
    <source>
        <dbReference type="ARBA" id="ARBA00023015"/>
    </source>
</evidence>